<keyword evidence="7" id="KW-1015">Disulfide bond</keyword>
<dbReference type="InterPro" id="IPR009011">
    <property type="entry name" value="Man6P_isomerase_rcpt-bd_dom_sf"/>
</dbReference>
<feature type="transmembrane region" description="Helical" evidence="9">
    <location>
        <begin position="242"/>
        <end position="265"/>
    </location>
</feature>
<accession>A0A0L0NYT3</accession>
<keyword evidence="4" id="KW-0732">Signal</keyword>
<keyword evidence="2" id="KW-0813">Transport</keyword>
<evidence type="ECO:0000259" key="10">
    <source>
        <dbReference type="PROSITE" id="PS51914"/>
    </source>
</evidence>
<comment type="subcellular location">
    <subcellularLocation>
        <location evidence="1">Golgi apparatus membrane</location>
        <topology evidence="1">Single-pass type I membrane protein</topology>
    </subcellularLocation>
</comment>
<evidence type="ECO:0000256" key="3">
    <source>
        <dbReference type="ARBA" id="ARBA00022692"/>
    </source>
</evidence>
<dbReference type="GO" id="GO:0005770">
    <property type="term" value="C:late endosome"/>
    <property type="evidence" value="ECO:0007669"/>
    <property type="project" value="TreeGrafter"/>
</dbReference>
<reference evidence="12" key="1">
    <citation type="journal article" date="2015" name="BMC Genomics">
        <title>Draft genome of a commonly misdiagnosed multidrug resistant pathogen Candida auris.</title>
        <authorList>
            <person name="Chatterjee S."/>
            <person name="Alampalli S.V."/>
            <person name="Nageshan R.K."/>
            <person name="Chettiar S.T."/>
            <person name="Joshi S."/>
            <person name="Tatu U.S."/>
        </authorList>
    </citation>
    <scope>NUCLEOTIDE SEQUENCE [LARGE SCALE GENOMIC DNA]</scope>
    <source>
        <strain evidence="12">6684</strain>
    </source>
</reference>
<evidence type="ECO:0000256" key="9">
    <source>
        <dbReference type="SAM" id="Phobius"/>
    </source>
</evidence>
<dbReference type="VEuPathDB" id="FungiDB:CJJ07_004069"/>
<dbReference type="PANTHER" id="PTHR15071:SF0">
    <property type="entry name" value="MANNOSE 6-PHOSPHATE RECEPTOR-LIKE PROTEIN 1"/>
    <property type="match status" value="1"/>
</dbReference>
<keyword evidence="5 9" id="KW-1133">Transmembrane helix</keyword>
<evidence type="ECO:0000256" key="8">
    <source>
        <dbReference type="ARBA" id="ARBA00023180"/>
    </source>
</evidence>
<dbReference type="Pfam" id="PF02157">
    <property type="entry name" value="Man-6-P_recep"/>
    <property type="match status" value="1"/>
</dbReference>
<evidence type="ECO:0000256" key="2">
    <source>
        <dbReference type="ARBA" id="ARBA00022448"/>
    </source>
</evidence>
<keyword evidence="8" id="KW-0325">Glycoprotein</keyword>
<evidence type="ECO:0000256" key="4">
    <source>
        <dbReference type="ARBA" id="ARBA00022729"/>
    </source>
</evidence>
<dbReference type="VEuPathDB" id="FungiDB:QG37_03881"/>
<comment type="caution">
    <text evidence="11">The sequence shown here is derived from an EMBL/GenBank/DDBJ whole genome shotgun (WGS) entry which is preliminary data.</text>
</comment>
<dbReference type="InterPro" id="IPR028927">
    <property type="entry name" value="Man-6-P_rcpt"/>
</dbReference>
<keyword evidence="3 9" id="KW-0812">Transmembrane</keyword>
<evidence type="ECO:0000256" key="5">
    <source>
        <dbReference type="ARBA" id="ARBA00022989"/>
    </source>
</evidence>
<feature type="domain" description="MRH" evidence="10">
    <location>
        <begin position="70"/>
        <end position="234"/>
    </location>
</feature>
<dbReference type="GO" id="GO:0000139">
    <property type="term" value="C:Golgi membrane"/>
    <property type="evidence" value="ECO:0007669"/>
    <property type="project" value="UniProtKB-SubCell"/>
</dbReference>
<evidence type="ECO:0000313" key="12">
    <source>
        <dbReference type="Proteomes" id="UP000037122"/>
    </source>
</evidence>
<dbReference type="GO" id="GO:0007034">
    <property type="term" value="P:vacuolar transport"/>
    <property type="evidence" value="ECO:0007669"/>
    <property type="project" value="TreeGrafter"/>
</dbReference>
<dbReference type="EMBL" id="LGST01000025">
    <property type="protein sequence ID" value="KND99336.1"/>
    <property type="molecule type" value="Genomic_DNA"/>
</dbReference>
<dbReference type="GO" id="GO:0010008">
    <property type="term" value="C:endosome membrane"/>
    <property type="evidence" value="ECO:0007669"/>
    <property type="project" value="UniProtKB-SubCell"/>
</dbReference>
<dbReference type="InterPro" id="IPR044865">
    <property type="entry name" value="MRH_dom"/>
</dbReference>
<dbReference type="VEuPathDB" id="FungiDB:CJI97_004964"/>
<name>A0A0L0NYT3_CANAR</name>
<sequence>MPPRYTRRLALLAVAIFVAVGLFIVEQRPQHSLEPHAFPSLYNLVHEVQEPLKEGESAAPHSDHDELELDPCTVLSPHKGFIDLRGLSVVAGHGHDVKQLLWSAKGYDSGHNYTVGVCLGAIKRHLLPNVEVVDSLNASQVGAYYIDQETGRYILMGQVSTRPMFKGKKLTLTYENGSNCNGMTFKDGTPLRRRTILTFTCDRDMLTKAHVSYVAAVDECTYFFEVRSHLACPTAAKADNLAAIWIFVLILLAALLVYLSGGIFYKALKQRQSLHS</sequence>
<organism evidence="11 12">
    <name type="scientific">Candidozyma auris</name>
    <name type="common">Yeast</name>
    <name type="synonym">Candida auris</name>
    <dbReference type="NCBI Taxonomy" id="498019"/>
    <lineage>
        <taxon>Eukaryota</taxon>
        <taxon>Fungi</taxon>
        <taxon>Dikarya</taxon>
        <taxon>Ascomycota</taxon>
        <taxon>Saccharomycotina</taxon>
        <taxon>Pichiomycetes</taxon>
        <taxon>Metschnikowiaceae</taxon>
        <taxon>Candidozyma</taxon>
    </lineage>
</organism>
<gene>
    <name evidence="11" type="ORF">QG37_03881</name>
</gene>
<dbReference type="VEuPathDB" id="FungiDB:B9J08_004488"/>
<dbReference type="AlphaFoldDB" id="A0A0L0NYT3"/>
<dbReference type="PANTHER" id="PTHR15071">
    <property type="entry name" value="MANNOSE-6-PHOSPHATE RECEPTOR FAMILY MEMBER"/>
    <property type="match status" value="1"/>
</dbReference>
<evidence type="ECO:0000256" key="7">
    <source>
        <dbReference type="ARBA" id="ARBA00023157"/>
    </source>
</evidence>
<evidence type="ECO:0000256" key="1">
    <source>
        <dbReference type="ARBA" id="ARBA00004614"/>
    </source>
</evidence>
<protein>
    <recommendedName>
        <fullName evidence="10">MRH domain-containing protein</fullName>
    </recommendedName>
</protein>
<evidence type="ECO:0000313" key="11">
    <source>
        <dbReference type="EMBL" id="KND99336.1"/>
    </source>
</evidence>
<dbReference type="VEuPathDB" id="FungiDB:CJI96_0004663"/>
<dbReference type="VEuPathDB" id="FungiDB:CJJ09_004494"/>
<evidence type="ECO:0000256" key="6">
    <source>
        <dbReference type="ARBA" id="ARBA00023136"/>
    </source>
</evidence>
<keyword evidence="6 9" id="KW-0472">Membrane</keyword>
<dbReference type="PROSITE" id="PS51914">
    <property type="entry name" value="MRH"/>
    <property type="match status" value="1"/>
</dbReference>
<proteinExistence type="predicted"/>
<dbReference type="SUPFAM" id="SSF50911">
    <property type="entry name" value="Mannose 6-phosphate receptor domain"/>
    <property type="match status" value="1"/>
</dbReference>
<dbReference type="Gene3D" id="2.70.130.10">
    <property type="entry name" value="Mannose-6-phosphate receptor binding domain"/>
    <property type="match status" value="1"/>
</dbReference>
<dbReference type="Proteomes" id="UP000037122">
    <property type="component" value="Unassembled WGS sequence"/>
</dbReference>